<sequence>MNINPKGKVPNIHTASTKNMSVTTLEKLKMADPELYQTVFAKPIEEIEDGRLQQHLYDQKFWVDDEQALRENGYEHFANNIRDEKIRFEQERINKEIEASKQRQELQRQKAEAWKNMSLMERMAAEPLSMGQVIDNRMKYHGKVESN</sequence>
<organism evidence="1">
    <name type="scientific">Prochlorococcus marinus XMU1424</name>
    <dbReference type="NCBI Taxonomy" id="2774497"/>
    <lineage>
        <taxon>Bacteria</taxon>
        <taxon>Bacillati</taxon>
        <taxon>Cyanobacteriota</taxon>
        <taxon>Cyanophyceae</taxon>
        <taxon>Synechococcales</taxon>
        <taxon>Prochlorococcaceae</taxon>
        <taxon>Prochlorococcus</taxon>
    </lineage>
</organism>
<accession>A0A9D9BWA1</accession>
<reference evidence="1" key="1">
    <citation type="journal article" date="2021" name="Front. Mar. Sci.">
        <title>Genomes of Diverse Isolates of Prochlorococcus High-Light-Adapted Clade II in the Western Pacific Ocean.</title>
        <authorList>
            <person name="Yan W."/>
            <person name="Feng X."/>
            <person name="Zhang W."/>
            <person name="Nawaz M.Z."/>
            <person name="Luo T."/>
            <person name="Zhang R."/>
            <person name="Jiao N."/>
        </authorList>
    </citation>
    <scope>NUCLEOTIDE SEQUENCE</scope>
    <source>
        <strain evidence="1">XMU1424</strain>
    </source>
</reference>
<comment type="caution">
    <text evidence="1">The sequence shown here is derived from an EMBL/GenBank/DDBJ whole genome shotgun (WGS) entry which is preliminary data.</text>
</comment>
<dbReference type="AlphaFoldDB" id="A0A9D9BWA1"/>
<gene>
    <name evidence="1" type="ORF">JJ833_04135</name>
</gene>
<name>A0A9D9BWA1_PROMR</name>
<proteinExistence type="predicted"/>
<protein>
    <submittedName>
        <fullName evidence="1">Uncharacterized protein</fullName>
    </submittedName>
</protein>
<evidence type="ECO:0000313" key="1">
    <source>
        <dbReference type="EMBL" id="MBO6988036.1"/>
    </source>
</evidence>
<dbReference type="EMBL" id="JAEPLE010000002">
    <property type="protein sequence ID" value="MBO6988036.1"/>
    <property type="molecule type" value="Genomic_DNA"/>
</dbReference>